<gene>
    <name evidence="3" type="ORF">SAMN05216223_101774</name>
</gene>
<name>A0A1H5U4T2_9ACTN</name>
<dbReference type="RefSeq" id="WP_103884099.1">
    <property type="nucleotide sequence ID" value="NZ_FNVU01000001.1"/>
</dbReference>
<evidence type="ECO:0000256" key="1">
    <source>
        <dbReference type="SAM" id="MobiDB-lite"/>
    </source>
</evidence>
<keyword evidence="2" id="KW-1133">Transmembrane helix</keyword>
<feature type="transmembrane region" description="Helical" evidence="2">
    <location>
        <begin position="35"/>
        <end position="54"/>
    </location>
</feature>
<keyword evidence="4" id="KW-1185">Reference proteome</keyword>
<evidence type="ECO:0000256" key="2">
    <source>
        <dbReference type="SAM" id="Phobius"/>
    </source>
</evidence>
<keyword evidence="2" id="KW-0472">Membrane</keyword>
<dbReference type="EMBL" id="FNVU01000001">
    <property type="protein sequence ID" value="SEF70049.1"/>
    <property type="molecule type" value="Genomic_DNA"/>
</dbReference>
<proteinExistence type="predicted"/>
<feature type="compositionally biased region" description="Low complexity" evidence="1">
    <location>
        <begin position="10"/>
        <end position="20"/>
    </location>
</feature>
<feature type="region of interest" description="Disordered" evidence="1">
    <location>
        <begin position="1"/>
        <end position="30"/>
    </location>
</feature>
<organism evidence="3 4">
    <name type="scientific">Actinacidiphila yanglinensis</name>
    <dbReference type="NCBI Taxonomy" id="310779"/>
    <lineage>
        <taxon>Bacteria</taxon>
        <taxon>Bacillati</taxon>
        <taxon>Actinomycetota</taxon>
        <taxon>Actinomycetes</taxon>
        <taxon>Kitasatosporales</taxon>
        <taxon>Streptomycetaceae</taxon>
        <taxon>Actinacidiphila</taxon>
    </lineage>
</organism>
<evidence type="ECO:0000313" key="3">
    <source>
        <dbReference type="EMBL" id="SEF70049.1"/>
    </source>
</evidence>
<dbReference type="Proteomes" id="UP000236754">
    <property type="component" value="Unassembled WGS sequence"/>
</dbReference>
<sequence>MTTQSPHLYQRQSRSAGAASRAERGTGKAAAQTRLPWWAVALPVTAFAVLLALLSGGAAQASTTASGGGELFGRLAAVFGTLLQHLI</sequence>
<protein>
    <submittedName>
        <fullName evidence="3">Uncharacterized protein</fullName>
    </submittedName>
</protein>
<keyword evidence="2" id="KW-0812">Transmembrane</keyword>
<accession>A0A1H5U4T2</accession>
<evidence type="ECO:0000313" key="4">
    <source>
        <dbReference type="Proteomes" id="UP000236754"/>
    </source>
</evidence>
<dbReference type="AlphaFoldDB" id="A0A1H5U4T2"/>
<reference evidence="3 4" key="1">
    <citation type="submission" date="2016-10" db="EMBL/GenBank/DDBJ databases">
        <authorList>
            <person name="de Groot N.N."/>
        </authorList>
    </citation>
    <scope>NUCLEOTIDE SEQUENCE [LARGE SCALE GENOMIC DNA]</scope>
    <source>
        <strain evidence="3 4">CGMCC 4.2023</strain>
    </source>
</reference>